<dbReference type="InterPro" id="IPR043159">
    <property type="entry name" value="Lectin_gal-bd_sf"/>
</dbReference>
<keyword evidence="1" id="KW-0379">Hydroxylation</keyword>
<dbReference type="Gene3D" id="2.60.120.740">
    <property type="match status" value="1"/>
</dbReference>
<feature type="compositionally biased region" description="Low complexity" evidence="5">
    <location>
        <begin position="5214"/>
        <end position="5238"/>
    </location>
</feature>
<evidence type="ECO:0000256" key="4">
    <source>
        <dbReference type="RuleBase" id="RU361183"/>
    </source>
</evidence>
<feature type="domain" description="Peptidase M12A" evidence="8">
    <location>
        <begin position="4996"/>
        <end position="5209"/>
    </location>
</feature>
<keyword evidence="4" id="KW-0482">Metalloprotease</keyword>
<dbReference type="Pfam" id="PF02140">
    <property type="entry name" value="SUEL_Lectin"/>
    <property type="match status" value="1"/>
</dbReference>
<keyword evidence="3 4" id="KW-0862">Zinc</keyword>
<feature type="region of interest" description="Disordered" evidence="5">
    <location>
        <begin position="5210"/>
        <end position="5285"/>
    </location>
</feature>
<dbReference type="InterPro" id="IPR050525">
    <property type="entry name" value="ECM_Assembly_Org"/>
</dbReference>
<comment type="cofactor">
    <cofactor evidence="3 4">
        <name>Zn(2+)</name>
        <dbReference type="ChEBI" id="CHEBI:29105"/>
    </cofactor>
    <text evidence="3 4">Binds 1 zinc ion per subunit.</text>
</comment>
<dbReference type="InterPro" id="IPR000922">
    <property type="entry name" value="Lectin_gal-bd_dom"/>
</dbReference>
<evidence type="ECO:0000259" key="7">
    <source>
        <dbReference type="PROSITE" id="PS50234"/>
    </source>
</evidence>
<dbReference type="PANTHER" id="PTHR24020">
    <property type="entry name" value="COLLAGEN ALPHA"/>
    <property type="match status" value="1"/>
</dbReference>
<keyword evidence="9" id="KW-1185">Reference proteome</keyword>
<dbReference type="Gene3D" id="3.40.390.10">
    <property type="entry name" value="Collagenase (Catalytic Domain)"/>
    <property type="match status" value="1"/>
</dbReference>
<evidence type="ECO:0000256" key="1">
    <source>
        <dbReference type="ARBA" id="ARBA00023278"/>
    </source>
</evidence>
<evidence type="ECO:0000256" key="5">
    <source>
        <dbReference type="SAM" id="MobiDB-lite"/>
    </source>
</evidence>
<gene>
    <name evidence="10" type="primary">LOC105845300</name>
</gene>
<dbReference type="Pfam" id="PF01400">
    <property type="entry name" value="Astacin"/>
    <property type="match status" value="1"/>
</dbReference>
<feature type="compositionally biased region" description="Low complexity" evidence="5">
    <location>
        <begin position="5269"/>
        <end position="5285"/>
    </location>
</feature>
<protein>
    <recommendedName>
        <fullName evidence="4">Metalloendopeptidase</fullName>
        <ecNumber evidence="4">3.4.24.-</ecNumber>
    </recommendedName>
</protein>
<feature type="binding site" evidence="3">
    <location>
        <position position="5116"/>
    </location>
    <ligand>
        <name>Zn(2+)</name>
        <dbReference type="ChEBI" id="CHEBI:29105"/>
        <note>catalytic</note>
    </ligand>
</feature>
<keyword evidence="4" id="KW-0732">Signal</keyword>
<evidence type="ECO:0000256" key="2">
    <source>
        <dbReference type="ARBA" id="ARBA00049648"/>
    </source>
</evidence>
<dbReference type="PROSITE" id="PS51864">
    <property type="entry name" value="ASTACIN"/>
    <property type="match status" value="1"/>
</dbReference>
<sequence>MMTVYTLWFAWLAIVLLNVSLQAKVKHSKRFNFRRFEINDQDSDCAGILDVGFIIDSSGSLQNHYHQEIEFLKSLAKTFKISNNGAHAGVVTFSSRAELSIKLNQYFDEDQFERAIDKIAYMGSVTRIDLALRKALEMFDEINGARKSIPQILFLLTDGEQYAGKGVVDEDPVKIAKLLRDKGIVIFAIGIGSAVRQSQLSNIAGSSEKAFLANNFNELVNSDFLKKIKQGTCVGTPNIVQACEGSDLTIDSRGKGIINILEANYGRTSSSVCPGPNDWNTNCNNQKRSLDIVQSRCSSKSFCTVQATSAVFGDPCVGTFKYLEVKYFIEKIKVQKPEFVTTEYVEDVNERVLTQNTMIAKLISLEKAYTVSFKLKPSIYSKGLKSIIHLTIGEDNGQYGERTPAVFFHEDGSGRLTISSAINGDGSYSFNSEPLSLNEWSSIRISQIRHKKIFKFIVHINGKVVHSIKNTKPQSFKNVAVYAADPWHDAQYGFLKDLRILNGNIEQIIEDRETALVQKNLLAFIPKLDSIYKIYFDVKPNLFTAGLHNIIHFTVDSNMKNYGDGVPGVWFHSSGDGSLHISASINGNLNRVFKTAPVTLKEWSHVEISQQLVNNAYIYTIKLNGENVLSEENNQARSYDNVMVFASDPWYPAQDGSIKDLTIINGKSGPDCAVTVDVGFLLDSSGSLIREYPQEKEFLKSLASTFKISNNGAHAGVVTFSSQAVLSIKLNKYFDQTLFNNSVDDIKHFNGGTRIDLALEKSLEMFDELNGARKNVPQILFLLTDGEQFPIDDVIAKNLEELAKRVRDRGIIIFAIGIGIGVKMSQLVSITDSNDKAFLANNFDELINNDFLKRIKEGTCVDAKPLPNVVFVSKEVNKAPEMTFNKNNLIAILKSLEKVYLVSFMLKPNLFLQGLKSVIHLTIGQDKDQYGDRTPAVFFHEDGSGKMIIASAISDKVDSFFTSDPLPPNKWSSIRISQVLLNGVYTFTVHINGYIVHSIENTKPQAFQNVKVYTSDPWYDSQDGSIKDLRIINGNAEQIIEDRETALVQKNLLAFIPKLDSIYKIYFDVKPNLFTAGLHNIIHFTVDFNMKNYGDGVPGVWFHSSGDGSLHISASINGNFDQVFKTAPVTLKEWSHVEISQQLVSNAYIYTIKLNGKKVYSVENQQATSFDNVMIYASDPWYPAQDGSIKDLTIINGKSESDCAVTVDVGFILDSSGSLKDDYGQEKEFLKSLARTFKISSNGAHAGVVTFSSQAELSIKLNQYFDQNQFEQDIDKIGHMNRFTRIDLALKKAFEMFDEKNGGRKSISQILFLLTDGKQYAGRPPVSNLPVLNPEDEAKILRDRGIIIFAIGIGPRVDESELTKITGSIDKVFLAKNFNELSNNDFLKKIKEGTCVDAKPLPNVVFVSKEVNKAPEMTFNKNNLIAILKSLEKVYLVSFMLKPNLFLQGLKSVIHLTIGQDKDQYGDRTPAVFFHEDGSGKMIIASAISDKVDSFFTSDPLPPNKWSSIRISQVLLNGVYTFTVHINGYIVHSIENTKPQAFQNVKVYTSDPWYDSQDGSIKDLRIINGNAEQMIEDIEMGLVQKNLVAFIPKLDSSYRIYFDVKPTSISSGFHNVIHFTIDSDNSKYGDRIPGVWFHSSDDSSLFISSALNGNLDRVFITKPVILKEWSHVEISQQLVNNAYIYTIKLNGEKVFSEENKQAKSFDNVIVYASDPWYPAQDGSIKDLTIINGKSDSKPLPNVVLATKDYVEKAHEMIFNKNNLIAILKSLEKVYSVSFMLKPNLYSQGLKSVIHLTIGQDKDQYGDRIPAVFFHEDGSGKMIIASAISDKVDSFFTSDPLPPNKWSSIRISQIRLNGIYTFTVHINGYIVHSIENTKPQSFHNVKVYASDPWYDSQGGSIKDLLIVNGNVEQLIGNKETVLVKQNLVAVIPRLDSIYKIYFDVKPFSFSAGLHSVIHFTVGFDNSKYGDRVPGVWFYGSGDGSLYISSALNGNLDRVFITKPVTLKEWSHVEISQQLINNVYMYTIKLNGENVFSEENKQAKFFNNVMVYVSDPWYPAQDGLIKEFYMINGKPDDESVANAIFVTKDVVEFSSEEKLKKNNLIATLTSLGKAYTITFKLKPNLYSFGWKSVIHLTIKENNGQYGDRNPGVWFQEDGSGRLNIYSAVNGNPNYNITTEPLALNEWSNIKISQTRLNSIYIFQVYINGKMIHSIENTKPQLFKNVKVYTSDPWYDAQDGSIKDLRILNGNVEQLIEDTETRFIKNHLVAVIPKLNNIYKIYFDVKPNSFSAGFHNVLHFTIGSDMKKYGDRVPGVWFHESGDGSLHISAPISGNLDRVFRTKPVTLNEWSHIEISQLLENSIYKYSIKLNGEEVFAEENKEPKSFNNVMVYASDPWYPAQNGSIKDLTIVNGKSEDESLPNAVFVTTDVIDFSSEIILKKDNIIATLSSLEKAYSITFKLKPNSYSSELRNVVHMTNRKNNGKYGDRIPGIWFLEDGSGRLNIYSAVNGNPTYNITTEPLALNEWSSIKIWQTRLNGIYTFQVYINGKIIHSIENTYPQSFKNVKVYTSDPWYNAQDGSIKDLRIVNGNAEELIEDTETRILKKNIVAIIPKLDSIYKIYFGVKPNSFTAGFHNVLHFTIGSDMKKYGDRVPGVWFHESGDGSLHISAPINGNLNRVFKTEPVTLNEWSHIEISQLLENNIYKYSIKLNGEEVFAEENREPKSFNNVMVYASDPWYPAQDGFIKDLTILNGKSDDESLPSAVFVTKDVVEFSSEEILKKNNLIAMLTSLDIAYTITFKLKPSSYSSGWKSVIHLTIKGNNGQYGDRNPGVWFLEDGSGRLNIYSAVNGNPNYNITTEPLALNEWSSIKISQTVLNGTYTFQVFINGKTIHSVKNFKPQSFKNVKVYTSDPWYDAQNGSIKDLRILNGNVEQLVEDTETTLVQNTMVAVIPKLDNVYKIYFDVKPYSFTAGFHNVIHFTTGSDMEKYGDRVPGVWFHESGDGSLHISAPISGNLDRVFRTKPVTLNEWSHIEISQLLENNIYKYSIKLNGEEVFAEENKEPKSFNNVMVYTSDPWYPAQNGSIKDLTIVNGKSDNQSMPNVLFLTKEFVELSSKVILKKDNLIAVLSSLEKAYSISFKLKPSLYSQGLKNVIHLTIGQNLGLYGERTPAVFFLQDGSGKLIIASAISNNSNYTFDSEPLPLNEWSSIKISQIRYNGIYTFTAYINGKIIHTVENTKPQSFQNVKVYTSDPWYDAQDGFIKDLRIVNGNIEQLIEDKETSLVSKNMVAVIPRLDTSYKISFDVKPNSFATGLHNVIHFTIGSDMSKYGDRTPGVWFNKSGDGSLYIGASLNGNLNQVFQTASIILNKWTRVEIGQQLKNSSYIYTIKLNGEEVFSEENTVTKSFDDVMVYASDPWYPAQDGLIKDLTIINGKTDDESLPNVVLVTKDYVEITSETILKKDNLIATLPFLEKVYLVAFKIKPTLYSQGLKSVIHLTIGSDVGQYGERSPAVFFYQDGSGKLTIASAVNGNANYNFNSEPLTINEWSNIRISQVRRNGVYTFMVKVNEKIIHSIENNKPQSFENVKVYTSDPWYDAQDGTIKDLRIVNGNVEQLIEDRETHLIQKNMVAVIPKLDNTYKVYFDVKPNLFSVGWHNVIHFTTGSDMSKYGDRVPGVWFHNSGDGSLHIAASINGNINRVFKTEPVGLKEWSHIEIAQQLENNIYIYTIKLNGEEVFAEENTQPKLFDNVIVYVSDPWYPAQDGSIKDLCIVNGKSDDESLPNVVFVTQDVIDFPSEEILKKDNLIATLSTLEKVYTITFKLKPISYTPGLKSVIHLTIKENIGQYGDRSPAVFTHEDGSGRLVIACAINGNYSYNINSEPLPLNEWSNIKIAQVKYNGAYIFSVNINGKVIESIKNTRPQSFNNIKVYTSDPWYDAQDGFIKDLRVVNGNDDLFLPNTIKDLLQEHQAEESAQNIYPFGVIDEGDIKITNLFRELKDGKKPNFWSQSDYHWNHTAVPYKINSDTNLNLKSPDCVGIVDVGFILDSSGSLAKEYPQEKEFLINLVSTFGINPSGAHAAVVTFSSDAVLSIKLNDYFEQAPFNKSVYEIEHMNGWTRIDLALRKSLEIFEEINGARKNVPRLLFLLTDGKQETNDDGAEDPVNVAQLLRDRGVEIVAVGIGKGVNHLELNNIAGSSDKVFLAENFDELVKQDFLKKIKEGTCLGNTENEFKLYKSNLLATLSVIEEEFIISFEIKPTLYSPGLHSVFRIELENDKFIAVWFSEDGSGTLVIKSVFGTIDDEVKSSNSILLLAWTPIKLYQQRLLDKYIYTIEIGGETLFSKENMKSKSFSSVAVYAGDQYNLPQDALVRSLIIKNGNEGFIVKQEKLLMEKAIITSLPKLEKEFVLSFEVQFNSVQDLYYNVIKFSGSSVSSIYPGFWFHKSRNSTMLTASTMTNNKLVSIDQNPVAFDMWNKVVLSQTFNGGSYTYYIHLNDVEVYSEKITPVVLNTVMVYASSPEYTAQAGLIRNFKIALGKKGTAHLENPSCEGFFDVGFILDSSGSLESNYSQEIDFLKQLASSFGISKQGSHAGVVTFSSEAKLSIQLDKYFTDADFNKAVDDIPYMGGGTRIDLALEKAIELFDTRKGSRNEAPKLLFLLTDGVQDPKMDIPVPNEIKQKTIQLFAVGVGSNVSKNELLKVVGNHENVFLVEDFNKLVQSDFLKKVKQGSCSSVLENLQNEIEIKKNNLLVTLWFKKEFIVSFDIKPTAYLPGYHSVLKLEIENGKYISVWFSELGVGTLMISSLFGTINNEVEYKNAIPLNEWTSIKISQQFLNFNYIYTIEIGEDVVLIKENGISEEFRNVDVYVSESDHLSQSGFIRNLKIKNGNEGYILREETPIEQGKLLATIPKLELEYRISFEVNLENKEKFLNVFQITHSGTGGIGGPGGIGNEILAMWLDEERIGKLTSENNNFAINFPNQMPVKKWMTVRISQQFFNKKYLCEVNLNGEEILSREYWYAKSYNDLTFYATSLYHNSASGSIRNIQLINGHIDVELRKVVKAAIKDFHDFTCIKFVPYDNQNDYLSFVAKEGCYSEIGMVGEEQKISIGPECRWKGTTIHLIMHSLGFLHETSRVDRDTAIKVIESNVEPKFINNFQTYDADQMLGLQYDYFSIMHYGPLAFSKNRRSTLMPLFPNIELDMIGQRDGFSEFDIKRIKEAYKCGHNIDSSTPPLSTPSPSSTETTSTPTTNAPPSKPQGHAPGILITTLPPLISTPPPPPPPTTTTITTTTTPSTTTKLTSAIKPTSAISIHHSVTPTKVKIVTHKPCKQIYYPCWPYDFSILHQVPRPCCLGLNFPQNCQCYCTLLNSQKLKGKSQDNYLCHKRSFKNPGFLVTDDKHPLKKCIRLPSASKKFLCYSHESGYQFHWSDLTSLHSGSCIRSMGAPLNSPTILCNN</sequence>
<accession>A0ABM4DE59</accession>
<reference evidence="10" key="1">
    <citation type="submission" date="2025-08" db="UniProtKB">
        <authorList>
            <consortium name="RefSeq"/>
        </authorList>
    </citation>
    <scope>IDENTIFICATION</scope>
</reference>
<feature type="domain" description="SUEL-type lectin" evidence="6">
    <location>
        <begin position="242"/>
        <end position="327"/>
    </location>
</feature>
<dbReference type="SMART" id="SM00327">
    <property type="entry name" value="VWA"/>
    <property type="match status" value="5"/>
</dbReference>
<feature type="domain" description="VWFA" evidence="7">
    <location>
        <begin position="4031"/>
        <end position="4208"/>
    </location>
</feature>
<dbReference type="SUPFAM" id="SSF55486">
    <property type="entry name" value="Metalloproteases ('zincins'), catalytic domain"/>
    <property type="match status" value="1"/>
</dbReference>
<comment type="caution">
    <text evidence="3">Lacks conserved residue(s) required for the propagation of feature annotation.</text>
</comment>
<keyword evidence="3 4" id="KW-0479">Metal-binding</keyword>
<evidence type="ECO:0000313" key="10">
    <source>
        <dbReference type="RefSeq" id="XP_065672700.1"/>
    </source>
</evidence>
<dbReference type="InterPro" id="IPR024079">
    <property type="entry name" value="MetalloPept_cat_dom_sf"/>
</dbReference>
<feature type="domain" description="VWFA" evidence="7">
    <location>
        <begin position="50"/>
        <end position="228"/>
    </location>
</feature>
<dbReference type="CDD" id="cd04280">
    <property type="entry name" value="ZnMc_astacin_like"/>
    <property type="match status" value="1"/>
</dbReference>
<feature type="compositionally biased region" description="Pro residues" evidence="5">
    <location>
        <begin position="5258"/>
        <end position="5268"/>
    </location>
</feature>
<feature type="domain" description="VWFA" evidence="7">
    <location>
        <begin position="4541"/>
        <end position="4713"/>
    </location>
</feature>
<organism evidence="9 10">
    <name type="scientific">Hydra vulgaris</name>
    <name type="common">Hydra</name>
    <name type="synonym">Hydra attenuata</name>
    <dbReference type="NCBI Taxonomy" id="6087"/>
    <lineage>
        <taxon>Eukaryota</taxon>
        <taxon>Metazoa</taxon>
        <taxon>Cnidaria</taxon>
        <taxon>Hydrozoa</taxon>
        <taxon>Hydroidolina</taxon>
        <taxon>Anthoathecata</taxon>
        <taxon>Aplanulata</taxon>
        <taxon>Hydridae</taxon>
        <taxon>Hydra</taxon>
    </lineage>
</organism>
<feature type="domain" description="VWFA" evidence="7">
    <location>
        <begin position="677"/>
        <end position="855"/>
    </location>
</feature>
<dbReference type="CDD" id="cd01450">
    <property type="entry name" value="vWFA_subfamily_ECM"/>
    <property type="match status" value="4"/>
</dbReference>
<dbReference type="InterPro" id="IPR006026">
    <property type="entry name" value="Peptidase_Metallo"/>
</dbReference>
<dbReference type="InterPro" id="IPR002035">
    <property type="entry name" value="VWF_A"/>
</dbReference>
<feature type="domain" description="VWFA" evidence="7">
    <location>
        <begin position="1208"/>
        <end position="1390"/>
    </location>
</feature>
<dbReference type="PANTHER" id="PTHR24020:SF20">
    <property type="entry name" value="PH DOMAIN-CONTAINING PROTEIN"/>
    <property type="match status" value="1"/>
</dbReference>
<dbReference type="RefSeq" id="XP_065672700.1">
    <property type="nucleotide sequence ID" value="XM_065816628.1"/>
</dbReference>
<proteinExistence type="inferred from homology"/>
<feature type="signal peptide" evidence="4">
    <location>
        <begin position="1"/>
        <end position="23"/>
    </location>
</feature>
<feature type="binding site" evidence="3">
    <location>
        <position position="5110"/>
    </location>
    <ligand>
        <name>Zn(2+)</name>
        <dbReference type="ChEBI" id="CHEBI:29105"/>
        <note>catalytic</note>
    </ligand>
</feature>
<dbReference type="SUPFAM" id="SSF53300">
    <property type="entry name" value="vWA-like"/>
    <property type="match status" value="5"/>
</dbReference>
<dbReference type="EC" id="3.4.24.-" evidence="4"/>
<dbReference type="Gene3D" id="3.40.50.410">
    <property type="entry name" value="von Willebrand factor, type A domain"/>
    <property type="match status" value="5"/>
</dbReference>
<dbReference type="InterPro" id="IPR001506">
    <property type="entry name" value="Peptidase_M12A"/>
</dbReference>
<dbReference type="GeneID" id="105845300"/>
<dbReference type="PROSITE" id="PS50228">
    <property type="entry name" value="SUEL_LECTIN"/>
    <property type="match status" value="1"/>
</dbReference>
<evidence type="ECO:0000313" key="9">
    <source>
        <dbReference type="Proteomes" id="UP001652625"/>
    </source>
</evidence>
<comment type="similarity">
    <text evidence="2">Belongs to the fibril-associated collagens with interrupted helices (FACIT) family.</text>
</comment>
<dbReference type="CDD" id="cd22827">
    <property type="entry name" value="Gal_Rha_Lectin_SUL-I-like"/>
    <property type="match status" value="1"/>
</dbReference>
<name>A0ABM4DE59_HYDVU</name>
<dbReference type="SMART" id="SM00235">
    <property type="entry name" value="ZnMc"/>
    <property type="match status" value="1"/>
</dbReference>
<dbReference type="SUPFAM" id="SSF49899">
    <property type="entry name" value="Concanavalin A-like lectins/glucanases"/>
    <property type="match status" value="1"/>
</dbReference>
<dbReference type="InterPro" id="IPR036465">
    <property type="entry name" value="vWFA_dom_sf"/>
</dbReference>
<evidence type="ECO:0000259" key="8">
    <source>
        <dbReference type="PROSITE" id="PS51864"/>
    </source>
</evidence>
<feature type="chain" id="PRO_5044992338" description="Metalloendopeptidase" evidence="4">
    <location>
        <begin position="24"/>
        <end position="5440"/>
    </location>
</feature>
<dbReference type="PRINTS" id="PR00480">
    <property type="entry name" value="ASTACIN"/>
</dbReference>
<feature type="binding site" evidence="3">
    <location>
        <position position="5106"/>
    </location>
    <ligand>
        <name>Zn(2+)</name>
        <dbReference type="ChEBI" id="CHEBI:29105"/>
        <note>catalytic</note>
    </ligand>
</feature>
<dbReference type="PROSITE" id="PS50234">
    <property type="entry name" value="VWFA"/>
    <property type="match status" value="5"/>
</dbReference>
<evidence type="ECO:0000256" key="3">
    <source>
        <dbReference type="PROSITE-ProRule" id="PRU01211"/>
    </source>
</evidence>
<dbReference type="InterPro" id="IPR013320">
    <property type="entry name" value="ConA-like_dom_sf"/>
</dbReference>
<dbReference type="Pfam" id="PF00092">
    <property type="entry name" value="VWA"/>
    <property type="match status" value="5"/>
</dbReference>
<dbReference type="Proteomes" id="UP001652625">
    <property type="component" value="Chromosome 13"/>
</dbReference>
<keyword evidence="4" id="KW-0645">Protease</keyword>
<evidence type="ECO:0000259" key="6">
    <source>
        <dbReference type="PROSITE" id="PS50228"/>
    </source>
</evidence>
<dbReference type="InterPro" id="IPR034035">
    <property type="entry name" value="Astacin-like_dom"/>
</dbReference>
<keyword evidence="4" id="KW-0378">Hydrolase</keyword>